<feature type="compositionally biased region" description="Polar residues" evidence="6">
    <location>
        <begin position="212"/>
        <end position="229"/>
    </location>
</feature>
<feature type="compositionally biased region" description="Polar residues" evidence="6">
    <location>
        <begin position="1684"/>
        <end position="1699"/>
    </location>
</feature>
<feature type="compositionally biased region" description="Polar residues" evidence="6">
    <location>
        <begin position="559"/>
        <end position="568"/>
    </location>
</feature>
<feature type="compositionally biased region" description="Basic and acidic residues" evidence="6">
    <location>
        <begin position="2231"/>
        <end position="2243"/>
    </location>
</feature>
<feature type="region of interest" description="Disordered" evidence="6">
    <location>
        <begin position="1046"/>
        <end position="1068"/>
    </location>
</feature>
<feature type="compositionally biased region" description="Pro residues" evidence="6">
    <location>
        <begin position="1019"/>
        <end position="1030"/>
    </location>
</feature>
<feature type="region of interest" description="Disordered" evidence="6">
    <location>
        <begin position="2056"/>
        <end position="2355"/>
    </location>
</feature>
<dbReference type="Proteomes" id="UP000327468">
    <property type="component" value="Chromosome 16"/>
</dbReference>
<feature type="compositionally biased region" description="Basic and acidic residues" evidence="6">
    <location>
        <begin position="165"/>
        <end position="184"/>
    </location>
</feature>
<feature type="region of interest" description="Disordered" evidence="6">
    <location>
        <begin position="1604"/>
        <end position="2041"/>
    </location>
</feature>
<dbReference type="Gene3D" id="3.30.40.10">
    <property type="entry name" value="Zinc/RING finger domain, C3HC4 (zinc finger)"/>
    <property type="match status" value="1"/>
</dbReference>
<dbReference type="GO" id="GO:0008270">
    <property type="term" value="F:zinc ion binding"/>
    <property type="evidence" value="ECO:0007669"/>
    <property type="project" value="UniProtKB-KW"/>
</dbReference>
<dbReference type="GO" id="GO:0006351">
    <property type="term" value="P:DNA-templated transcription"/>
    <property type="evidence" value="ECO:0007669"/>
    <property type="project" value="InterPro"/>
</dbReference>
<dbReference type="SMART" id="SM00510">
    <property type="entry name" value="TFS2M"/>
    <property type="match status" value="1"/>
</dbReference>
<feature type="region of interest" description="Disordered" evidence="6">
    <location>
        <begin position="2373"/>
        <end position="2592"/>
    </location>
</feature>
<feature type="region of interest" description="Disordered" evidence="6">
    <location>
        <begin position="346"/>
        <end position="370"/>
    </location>
</feature>
<dbReference type="InterPro" id="IPR013083">
    <property type="entry name" value="Znf_RING/FYVE/PHD"/>
</dbReference>
<feature type="compositionally biased region" description="Basic and acidic residues" evidence="6">
    <location>
        <begin position="1872"/>
        <end position="1895"/>
    </location>
</feature>
<feature type="compositionally biased region" description="Basic residues" evidence="6">
    <location>
        <begin position="83"/>
        <end position="98"/>
    </location>
</feature>
<comment type="caution">
    <text evidence="9">The sequence shown here is derived from an EMBL/GenBank/DDBJ whole genome shotgun (WGS) entry which is preliminary data.</text>
</comment>
<name>A0A5N5LTS0_PANHP</name>
<feature type="compositionally biased region" description="Polar residues" evidence="6">
    <location>
        <begin position="638"/>
        <end position="654"/>
    </location>
</feature>
<dbReference type="GO" id="GO:0097190">
    <property type="term" value="P:apoptotic signaling pathway"/>
    <property type="evidence" value="ECO:0007669"/>
    <property type="project" value="InterPro"/>
</dbReference>
<keyword evidence="3" id="KW-0862">Zinc</keyword>
<feature type="compositionally biased region" description="Polar residues" evidence="6">
    <location>
        <begin position="2533"/>
        <end position="2542"/>
    </location>
</feature>
<feature type="compositionally biased region" description="Basic and acidic residues" evidence="6">
    <location>
        <begin position="1907"/>
        <end position="1918"/>
    </location>
</feature>
<feature type="region of interest" description="Disordered" evidence="6">
    <location>
        <begin position="994"/>
        <end position="1034"/>
    </location>
</feature>
<evidence type="ECO:0000313" key="9">
    <source>
        <dbReference type="EMBL" id="KAB5546030.1"/>
    </source>
</evidence>
<keyword evidence="5" id="KW-0175">Coiled coil</keyword>
<gene>
    <name evidence="9" type="ORF">PHYPO_G00067390</name>
</gene>
<accession>A0A5N5LTS0</accession>
<dbReference type="Gene3D" id="1.10.472.30">
    <property type="entry name" value="Transcription elongation factor S-II, central domain"/>
    <property type="match status" value="1"/>
</dbReference>
<dbReference type="InterPro" id="IPR019786">
    <property type="entry name" value="Zinc_finger_PHD-type_CS"/>
</dbReference>
<dbReference type="SUPFAM" id="SSF46942">
    <property type="entry name" value="Elongation factor TFIIS domain 2"/>
    <property type="match status" value="1"/>
</dbReference>
<protein>
    <recommendedName>
        <fullName evidence="11">Death-inducer obliterator 1</fullName>
    </recommendedName>
</protein>
<feature type="region of interest" description="Disordered" evidence="6">
    <location>
        <begin position="465"/>
        <end position="615"/>
    </location>
</feature>
<evidence type="ECO:0000256" key="5">
    <source>
        <dbReference type="SAM" id="Coils"/>
    </source>
</evidence>
<evidence type="ECO:0000259" key="7">
    <source>
        <dbReference type="PROSITE" id="PS50016"/>
    </source>
</evidence>
<feature type="coiled-coil region" evidence="5">
    <location>
        <begin position="1518"/>
        <end position="1552"/>
    </location>
</feature>
<dbReference type="PANTHER" id="PTHR11477">
    <property type="entry name" value="TRANSCRIPTION FACTOR S-II ZINC FINGER DOMAIN-CONTAINING PROTEIN"/>
    <property type="match status" value="1"/>
</dbReference>
<feature type="compositionally biased region" description="Basic and acidic residues" evidence="6">
    <location>
        <begin position="492"/>
        <end position="507"/>
    </location>
</feature>
<dbReference type="InterPro" id="IPR036575">
    <property type="entry name" value="TFIIS_cen_dom_sf"/>
</dbReference>
<dbReference type="Pfam" id="PF00628">
    <property type="entry name" value="PHD"/>
    <property type="match status" value="1"/>
</dbReference>
<evidence type="ECO:0000256" key="4">
    <source>
        <dbReference type="PROSITE-ProRule" id="PRU00146"/>
    </source>
</evidence>
<feature type="compositionally biased region" description="Basic and acidic residues" evidence="6">
    <location>
        <begin position="353"/>
        <end position="364"/>
    </location>
</feature>
<feature type="compositionally biased region" description="Low complexity" evidence="6">
    <location>
        <begin position="1047"/>
        <end position="1061"/>
    </location>
</feature>
<evidence type="ECO:0000259" key="8">
    <source>
        <dbReference type="PROSITE" id="PS51321"/>
    </source>
</evidence>
<keyword evidence="10" id="KW-1185">Reference proteome</keyword>
<dbReference type="EMBL" id="VFJC01000017">
    <property type="protein sequence ID" value="KAB5546030.1"/>
    <property type="molecule type" value="Genomic_DNA"/>
</dbReference>
<feature type="compositionally biased region" description="Basic and acidic residues" evidence="6">
    <location>
        <begin position="545"/>
        <end position="557"/>
    </location>
</feature>
<feature type="compositionally biased region" description="Polar residues" evidence="6">
    <location>
        <begin position="2013"/>
        <end position="2022"/>
    </location>
</feature>
<dbReference type="InterPro" id="IPR019787">
    <property type="entry name" value="Znf_PHD-finger"/>
</dbReference>
<feature type="domain" description="PHD-type" evidence="7">
    <location>
        <begin position="268"/>
        <end position="322"/>
    </location>
</feature>
<feature type="compositionally biased region" description="Polar residues" evidence="6">
    <location>
        <begin position="1919"/>
        <end position="1928"/>
    </location>
</feature>
<feature type="compositionally biased region" description="Basic and acidic residues" evidence="6">
    <location>
        <begin position="2209"/>
        <end position="2220"/>
    </location>
</feature>
<feature type="region of interest" description="Disordered" evidence="6">
    <location>
        <begin position="634"/>
        <end position="655"/>
    </location>
</feature>
<feature type="compositionally biased region" description="Polar residues" evidence="6">
    <location>
        <begin position="1355"/>
        <end position="1365"/>
    </location>
</feature>
<dbReference type="PROSITE" id="PS01359">
    <property type="entry name" value="ZF_PHD_1"/>
    <property type="match status" value="1"/>
</dbReference>
<reference evidence="9 10" key="1">
    <citation type="submission" date="2019-06" db="EMBL/GenBank/DDBJ databases">
        <title>A chromosome-scale genome assembly of the striped catfish, Pangasianodon hypophthalmus.</title>
        <authorList>
            <person name="Wen M."/>
            <person name="Zahm M."/>
            <person name="Roques C."/>
            <person name="Cabau C."/>
            <person name="Klopp C."/>
            <person name="Donnadieu C."/>
            <person name="Jouanno E."/>
            <person name="Avarre J.-C."/>
            <person name="Campet M."/>
            <person name="Ha T.T.T."/>
            <person name="Dugue R."/>
            <person name="Lampietro C."/>
            <person name="Louis A."/>
            <person name="Herpin A."/>
            <person name="Echchiki A."/>
            <person name="Berthelot C."/>
            <person name="Parey E."/>
            <person name="Roest-Crollius H."/>
            <person name="Braasch I."/>
            <person name="Postlethwait J."/>
            <person name="Bobe J."/>
            <person name="Montfort J."/>
            <person name="Bouchez O."/>
            <person name="Begum T."/>
            <person name="Schartl M."/>
            <person name="Guiguen Y."/>
        </authorList>
    </citation>
    <scope>NUCLEOTIDE SEQUENCE [LARGE SCALE GENOMIC DNA]</scope>
    <source>
        <strain evidence="9 10">Indonesia</strain>
        <tissue evidence="9">Blood</tissue>
    </source>
</reference>
<feature type="region of interest" description="Disordered" evidence="6">
    <location>
        <begin position="874"/>
        <end position="938"/>
    </location>
</feature>
<feature type="compositionally biased region" description="Basic and acidic residues" evidence="6">
    <location>
        <begin position="1949"/>
        <end position="1958"/>
    </location>
</feature>
<feature type="compositionally biased region" description="Basic residues" evidence="6">
    <location>
        <begin position="1761"/>
        <end position="1793"/>
    </location>
</feature>
<feature type="compositionally biased region" description="Basic and acidic residues" evidence="6">
    <location>
        <begin position="1965"/>
        <end position="1988"/>
    </location>
</feature>
<feature type="region of interest" description="Disordered" evidence="6">
    <location>
        <begin position="1345"/>
        <end position="1469"/>
    </location>
</feature>
<feature type="compositionally biased region" description="Acidic residues" evidence="6">
    <location>
        <begin position="241"/>
        <end position="262"/>
    </location>
</feature>
<evidence type="ECO:0000256" key="3">
    <source>
        <dbReference type="ARBA" id="ARBA00022833"/>
    </source>
</evidence>
<sequence>MDALRVCWCARVEVRQRRLHAVFLRFGHLAEQLANVEMEKQHTDDSSSKEATKTWGFRRSTIARREFIEEIGNLDLITLMPRRNTRQPRGRGRGRGRGKQPSETTSDAPKRARGGRRAVQPNLEPDPEPQPGSDDLITASRELDLPQKTASDTEASDQAEDSDELTLRELQERARKRQKSEENTKGGAGTADPSAETVNEDDEASRDHLQSDETVSSLSDRMTTSSEVITESRKSARGVQLEEEEEEEEQNEADESSGGDEEYSDPNAIYCICQQKHNNRFMICCDRCHEWFHGDCVGISQARGRLLEKNGEDYICPSCSPCQSPIDVLKQQPALSKAALSSSSESLFTSSAGEERPSEDEGIKGKIRKSSTRSTKRRIKIFQPVEVIEATSEPKEQAVVREQALAEEMVKDQEDVVEKVKEKAAVPKCIGPGCSNDALPESVYCGHQCIIRHAAVAMHGLSEPKAQPEIKNKPAPKPTLKIHNLGKLFKKKSAEKPAEDEDGRSKETGSTPAASLTPDPVHKAMGEQQPAAIASSQFYKAMSTKSEKEAAESKPDKTPVTTQTETQNPSAPSEAPAAEKATEKPAPSAPPLKKPGSNPLPSRAKKTMPGSPRLSASRQLLNEASQANKCIFTVPKKPSQSQEDSNVPQASNSAPEVRVLPVTPAPVPPSRPLQTHPNMQMRQNIRRSLTDTLLKRLSDSDDLDIPESEVEKLAVNIEREMFNMYYTTDNKYKIKYRSLLLSLKDPKNKGLFYQVVKGHITPFKLTRLSDQELLSVQESTANFVPLKEQPSPDCVDMEQPLSVSESKVVKTDSVPMSSSEGMSLAQVRQAQIKKPSTAVSEIISSMLKDTTAEHKAHLFDLKCRICTGQISADEDPDAKTLKKDEPKNEQEDKPPCTVPLSDKKPPSAALGDDSAAVMESPASPTAEDCSAETAQTDFSPPVIPAVSIVTITRRDPRTAGYRAAPSPFVIPAPASVPAPVPAPAPLPVSALVPVPDPPKSLSTIPSDKETVEETKAAEPPQPPAPPPPMPKSILMKPSAPSIPRFYSSPSLTTRLPSSHTPADSETSHFLSRQDTIWKGFLNMQLVAKFVTKGCIISGSAEVLKKDLPDTVHIGGRILPQTVWEYVERVKTSLTKELSLIRFYPASDEEEVAYVSLFSYFNSRSRFGVVSNICNNIKDLYLIPLCANESIPSVLLPIEGPGLEQNHPNLLIGLAVCQKLKRPGAQTQDIDEKRPRIQTLQDPQVMNLPTKSAVPDVKNDEPYDPDIALSTTPPESPPSLRSPDSSSSSLNLSSGTLTLSNIHALVTPPAYTSADVAKITSSSVPPVCGTSSTTTTPLQTILNTIFGKKKQGPDSAMNTSETTSTAVKEPAIPSPTVDPIIQQYQQTPKTTVEFDDNDRPYDPEEEYDPALGYQNLTPSKPLELSKPNTLPAGANDDDGDDDRPYDPEEEYNLGNKVDSVHTSNTTKYSDTEPLLGASAIKDDVAYDPEDDTVFEEMQNYLTDNKSATSEYGTSSTMSLSEQQKMLEDLNRQIEEQKRQLEEQEEALRLQRAAVGVSMAHFSVSDALMSPPPRFGREPDEEMEKSLTASAINLNRDPRQYRHLRQNAVNPSAMGHTDKENVNEKRESSKTKCLANNSLEKDLSKNDQVMSLGKLDDKRSMNADTTVLRSVRNSEKSTHLGASELQEGTSSSGNENIQHSHSPSKDSGKTRQSRTSRRQHHSPPQRRSRHETRRSYHEKRTSDQSKDDGNSRRGRRSPERSSRRSRSRSRRKGRASSRERERHHHKSTSSRHSSRRDRQYSSSRSRSTRSRTSPKLENNPSNQKENSASKQKNEPNTDSTDSANNVASEQSQIQSDKSQNEASGSGESKITKIQKGDITKPETDQSCHREQPKKQEQLEPNQIKANPLQREDFQKNKPQSEKLSIQQGRNSESHNTRHQHGSQRGNVLHNNETDFSHGTDEQSSWQESDHLPQRTPKIEKEDFLEPDKAYSRNSRKVLPQRPPHLQGNDPEMMPPQNQKSSFSMDDTLHPRDCTPQGAHSMASVDLPQLEDDIHRNIHHPRDQFRPRAPEVQWRGPQHRMGGPRGHTPVQPRIPRAPHPERFESCRPAGPRGPRPRILDDCGPSQDFGPRGPTSVPRMFQGSGPRSFRQRGPSPVPRMFEGASPQPSGSKGRFPRPGMFEGSGPQNFGPRDAFSGPNVFDGSVHFAGSSQREFDTRDPHLQDFDDSWGCDVPHQVDREPFSEFRRPRGRGPPQQFHENMPDSRASEQANFNDSRHCDPPFDEAEIGHLPLQYSDDSRDYDQNFANESFLNPQEPRGQRNPTPHPKRTRSPVHARNPPHNQPEGSQFPGMELNVKKSHQFDDFRVQAIERETVNPHFSKPDIFEGGRGCERAAQMKGPRFNPPQNFRGPRAPSPHFHDQRMPPPRNTELPEDKPRSPHFSLPSTSKPPRPQVPNAGEFQNPIQSRILLDGPTKEPDIRPLRLSGPLLPTPPGGPIRFHNPRMQRPYLYNECNLPQRPPTRGHMGDLGKAGLKSGSFDDSNSQEGETCQGFIQEGEMEEFVDREEEYSSQDNGPGKPWCREARRRNSTARRGHSSE</sequence>
<feature type="compositionally biased region" description="Low complexity" evidence="6">
    <location>
        <begin position="569"/>
        <end position="579"/>
    </location>
</feature>
<dbReference type="InterPro" id="IPR001965">
    <property type="entry name" value="Znf_PHD"/>
</dbReference>
<dbReference type="InterPro" id="IPR033082">
    <property type="entry name" value="DIDO1_PHD"/>
</dbReference>
<evidence type="ECO:0000256" key="6">
    <source>
        <dbReference type="SAM" id="MobiDB-lite"/>
    </source>
</evidence>
<evidence type="ECO:0000256" key="1">
    <source>
        <dbReference type="ARBA" id="ARBA00022723"/>
    </source>
</evidence>
<feature type="domain" description="TFIIS central" evidence="8">
    <location>
        <begin position="681"/>
        <end position="801"/>
    </location>
</feature>
<dbReference type="Pfam" id="PF07744">
    <property type="entry name" value="SPOC"/>
    <property type="match status" value="1"/>
</dbReference>
<dbReference type="InterPro" id="IPR003618">
    <property type="entry name" value="TFIIS_cen_dom"/>
</dbReference>
<evidence type="ECO:0008006" key="11">
    <source>
        <dbReference type="Google" id="ProtNLM"/>
    </source>
</evidence>
<proteinExistence type="predicted"/>
<feature type="compositionally biased region" description="Basic and acidic residues" evidence="6">
    <location>
        <begin position="1614"/>
        <end position="1628"/>
    </location>
</feature>
<organism evidence="9 10">
    <name type="scientific">Pangasianodon hypophthalmus</name>
    <name type="common">Striped catfish</name>
    <name type="synonym">Helicophagus hypophthalmus</name>
    <dbReference type="NCBI Taxonomy" id="310915"/>
    <lineage>
        <taxon>Eukaryota</taxon>
        <taxon>Metazoa</taxon>
        <taxon>Chordata</taxon>
        <taxon>Craniata</taxon>
        <taxon>Vertebrata</taxon>
        <taxon>Euteleostomi</taxon>
        <taxon>Actinopterygii</taxon>
        <taxon>Neopterygii</taxon>
        <taxon>Teleostei</taxon>
        <taxon>Ostariophysi</taxon>
        <taxon>Siluriformes</taxon>
        <taxon>Pangasiidae</taxon>
        <taxon>Pangasianodon</taxon>
    </lineage>
</organism>
<feature type="compositionally biased region" description="Basic and acidic residues" evidence="6">
    <location>
        <begin position="877"/>
        <end position="894"/>
    </location>
</feature>
<dbReference type="InterPro" id="IPR012921">
    <property type="entry name" value="SPOC_C"/>
</dbReference>
<dbReference type="SMART" id="SM00249">
    <property type="entry name" value="PHD"/>
    <property type="match status" value="1"/>
</dbReference>
<feature type="compositionally biased region" description="Acidic residues" evidence="6">
    <location>
        <begin position="1434"/>
        <end position="1450"/>
    </location>
</feature>
<dbReference type="Pfam" id="PF07500">
    <property type="entry name" value="TFIIS_M"/>
    <property type="match status" value="1"/>
</dbReference>
<evidence type="ECO:0000256" key="2">
    <source>
        <dbReference type="ARBA" id="ARBA00022771"/>
    </source>
</evidence>
<feature type="compositionally biased region" description="Basic and acidic residues" evidence="6">
    <location>
        <begin position="1006"/>
        <end position="1016"/>
    </location>
</feature>
<feature type="compositionally biased region" description="Basic and acidic residues" evidence="6">
    <location>
        <begin position="2056"/>
        <end position="2066"/>
    </location>
</feature>
<feature type="compositionally biased region" description="Polar residues" evidence="6">
    <location>
        <begin position="1237"/>
        <end position="1249"/>
    </location>
</feature>
<feature type="region of interest" description="Disordered" evidence="6">
    <location>
        <begin position="1223"/>
        <end position="1291"/>
    </location>
</feature>
<keyword evidence="1" id="KW-0479">Metal-binding</keyword>
<evidence type="ECO:0000313" key="10">
    <source>
        <dbReference type="Proteomes" id="UP000327468"/>
    </source>
</evidence>
<feature type="compositionally biased region" description="Acidic residues" evidence="6">
    <location>
        <begin position="154"/>
        <end position="164"/>
    </location>
</feature>
<dbReference type="GO" id="GO:0005634">
    <property type="term" value="C:nucleus"/>
    <property type="evidence" value="ECO:0007669"/>
    <property type="project" value="TreeGrafter"/>
</dbReference>
<dbReference type="PROSITE" id="PS51321">
    <property type="entry name" value="TFIIS_CENTRAL"/>
    <property type="match status" value="1"/>
</dbReference>
<feature type="compositionally biased region" description="Basic and acidic residues" evidence="6">
    <location>
        <begin position="1731"/>
        <end position="1760"/>
    </location>
</feature>
<feature type="compositionally biased region" description="Basic residues" evidence="6">
    <location>
        <begin position="1709"/>
        <end position="1730"/>
    </location>
</feature>
<dbReference type="CDD" id="cd15639">
    <property type="entry name" value="PHD_DIDO1_like"/>
    <property type="match status" value="1"/>
</dbReference>
<dbReference type="InterPro" id="IPR011011">
    <property type="entry name" value="Znf_FYVE_PHD"/>
</dbReference>
<dbReference type="PANTHER" id="PTHR11477:SF13">
    <property type="entry name" value="DEATH-INDUCER OBLITERATOR 1"/>
    <property type="match status" value="1"/>
</dbReference>
<dbReference type="SUPFAM" id="SSF57903">
    <property type="entry name" value="FYVE/PHD zinc finger"/>
    <property type="match status" value="1"/>
</dbReference>
<feature type="compositionally biased region" description="Acidic residues" evidence="6">
    <location>
        <begin position="2551"/>
        <end position="2564"/>
    </location>
</feature>
<feature type="compositionally biased region" description="Low complexity" evidence="6">
    <location>
        <begin position="1798"/>
        <end position="1811"/>
    </location>
</feature>
<feature type="region of interest" description="Disordered" evidence="6">
    <location>
        <begin position="79"/>
        <end position="262"/>
    </location>
</feature>
<dbReference type="PROSITE" id="PS50016">
    <property type="entry name" value="ZF_PHD_2"/>
    <property type="match status" value="1"/>
</dbReference>
<keyword evidence="2 4" id="KW-0863">Zinc-finger</keyword>
<feature type="compositionally biased region" description="Low complexity" evidence="6">
    <location>
        <begin position="1268"/>
        <end position="1291"/>
    </location>
</feature>
<feature type="compositionally biased region" description="Basic residues" evidence="6">
    <location>
        <begin position="2578"/>
        <end position="2592"/>
    </location>
</feature>
<feature type="compositionally biased region" description="Polar residues" evidence="6">
    <location>
        <begin position="1813"/>
        <end position="1866"/>
    </location>
</feature>
<feature type="compositionally biased region" description="Basic and acidic residues" evidence="6">
    <location>
        <begin position="2373"/>
        <end position="2387"/>
    </location>
</feature>